<sequence>MKSTDQRDIYAEALDIFKREVPINQWPRYGQTLSKSGLEQAMRKRGYPRFERKRLESAACKPIYQEMLSCLAEWLSQQNPEKEVEKPAVELRTDPTPRLRNTDVERLQREVSRLEKELKKLQRSEKVYQQRCALLEEKLEALTQQHSAFEQHCTRSLRTLHV</sequence>
<dbReference type="EMBL" id="MRCG01000007">
    <property type="protein sequence ID" value="OKH48008.1"/>
    <property type="molecule type" value="Genomic_DNA"/>
</dbReference>
<name>A0A1U7J5H9_9CYAN</name>
<dbReference type="AlphaFoldDB" id="A0A1U7J5H9"/>
<keyword evidence="1" id="KW-0175">Coiled coil</keyword>
<protein>
    <submittedName>
        <fullName evidence="2">Uncharacterized protein</fullName>
    </submittedName>
</protein>
<evidence type="ECO:0000313" key="3">
    <source>
        <dbReference type="Proteomes" id="UP000185557"/>
    </source>
</evidence>
<accession>A0A1U7J5H9</accession>
<organism evidence="2 3">
    <name type="scientific">Phormidium tenue NIES-30</name>
    <dbReference type="NCBI Taxonomy" id="549789"/>
    <lineage>
        <taxon>Bacteria</taxon>
        <taxon>Bacillati</taxon>
        <taxon>Cyanobacteriota</taxon>
        <taxon>Cyanophyceae</taxon>
        <taxon>Oscillatoriophycideae</taxon>
        <taxon>Oscillatoriales</taxon>
        <taxon>Oscillatoriaceae</taxon>
        <taxon>Phormidium</taxon>
    </lineage>
</organism>
<evidence type="ECO:0000313" key="2">
    <source>
        <dbReference type="EMBL" id="OKH48008.1"/>
    </source>
</evidence>
<reference evidence="2 3" key="1">
    <citation type="submission" date="2016-11" db="EMBL/GenBank/DDBJ databases">
        <title>Draft Genome Sequences of Nine Cyanobacterial Strains from Diverse Habitats.</title>
        <authorList>
            <person name="Zhu T."/>
            <person name="Hou S."/>
            <person name="Lu X."/>
            <person name="Hess W.R."/>
        </authorList>
    </citation>
    <scope>NUCLEOTIDE SEQUENCE [LARGE SCALE GENOMIC DNA]</scope>
    <source>
        <strain evidence="2 3">NIES-30</strain>
    </source>
</reference>
<feature type="coiled-coil region" evidence="1">
    <location>
        <begin position="104"/>
        <end position="152"/>
    </location>
</feature>
<proteinExistence type="predicted"/>
<evidence type="ECO:0000256" key="1">
    <source>
        <dbReference type="SAM" id="Coils"/>
    </source>
</evidence>
<gene>
    <name evidence="2" type="ORF">NIES30_10895</name>
</gene>
<dbReference type="Proteomes" id="UP000185557">
    <property type="component" value="Unassembled WGS sequence"/>
</dbReference>
<dbReference type="OrthoDB" id="9852522at2"/>
<keyword evidence="3" id="KW-1185">Reference proteome</keyword>
<comment type="caution">
    <text evidence="2">The sequence shown here is derived from an EMBL/GenBank/DDBJ whole genome shotgun (WGS) entry which is preliminary data.</text>
</comment>
<dbReference type="STRING" id="549789.NIES30_10895"/>